<dbReference type="InterPro" id="IPR027417">
    <property type="entry name" value="P-loop_NTPase"/>
</dbReference>
<sequence length="689" mass="78817">MLLPALKSFLSRFTTPNPGPAVVLASGQQDAECSMDQGLAQTSSISNVVRMDFYNDLTNQDGPTPNFFHNARNFVLHNPSIISQTIQSVIQLLAPKRLAGAEFNSSDRDPPPRCHPDTRLGLRSRILQWYSDPQRPWQMLWVLGPAGVGKTAVAQTIAEDFRASGHLGASFFFSRSNHWNDPDRVIPTLAYQLAVCHPGYKRIITERLAQDPGILDTSRRSQFRQLIVEPCQELLLKGYTRPLLVILDGLDECQGEEAQIEFVELISDYTQSSRGPLLWMVCSRPEWHFKHLLSRVDFHIGCLREELNVDDPEARKDVFSFLRASFDRIRERYSDRLDAHWPPEPHFRQISTASSGHFAFSSTLTRFIGDKNQSDPERQLNLCLEFLDGDAVGTVNPLQALDRLYCQILSNIPQEILPTTMRILGLCILYPQYHLSARDQANFLCIDRTTYHRALQNLHSVIGVPSASESHYKSIHFYHASFEDFLRRPYRSGRYSLDPPTIHYDVATHCLRWNQRAIVASRIRQGMRYLQFPELKWIGELRNQDAILDTLTRFSMVYGWQACTLTAGDRISDLVTQLEEFDFSGLREPPWRFLNFLHWLFLVGHQINKPLIRGVSTAQDVQDARKISNVLTLIHSEEDTSASGSFDLYSAKTEVRTYQLGSENRACIIKVVIYSRDMDSDLLAYHDII</sequence>
<dbReference type="InterPro" id="IPR056884">
    <property type="entry name" value="NPHP3-like_N"/>
</dbReference>
<accession>A0A8H5CZD0</accession>
<dbReference type="Gene3D" id="3.40.50.300">
    <property type="entry name" value="P-loop containing nucleotide triphosphate hydrolases"/>
    <property type="match status" value="1"/>
</dbReference>
<name>A0A8H5CZD0_9AGAR</name>
<evidence type="ECO:0000313" key="4">
    <source>
        <dbReference type="Proteomes" id="UP000559027"/>
    </source>
</evidence>
<dbReference type="PANTHER" id="PTHR10039:SF17">
    <property type="entry name" value="FUNGAL STAND N-TERMINAL GOODBYE DOMAIN-CONTAINING PROTEIN-RELATED"/>
    <property type="match status" value="1"/>
</dbReference>
<dbReference type="EMBL" id="JAACJO010000015">
    <property type="protein sequence ID" value="KAF5349906.1"/>
    <property type="molecule type" value="Genomic_DNA"/>
</dbReference>
<protein>
    <recommendedName>
        <fullName evidence="2">Nephrocystin 3-like N-terminal domain-containing protein</fullName>
    </recommendedName>
</protein>
<keyword evidence="4" id="KW-1185">Reference proteome</keyword>
<keyword evidence="1" id="KW-0677">Repeat</keyword>
<evidence type="ECO:0000313" key="3">
    <source>
        <dbReference type="EMBL" id="KAF5349906.1"/>
    </source>
</evidence>
<dbReference type="OrthoDB" id="4760524at2759"/>
<feature type="domain" description="Nephrocystin 3-like N-terminal" evidence="2">
    <location>
        <begin position="125"/>
        <end position="284"/>
    </location>
</feature>
<reference evidence="3 4" key="1">
    <citation type="journal article" date="2020" name="ISME J.">
        <title>Uncovering the hidden diversity of litter-decomposition mechanisms in mushroom-forming fungi.</title>
        <authorList>
            <person name="Floudas D."/>
            <person name="Bentzer J."/>
            <person name="Ahren D."/>
            <person name="Johansson T."/>
            <person name="Persson P."/>
            <person name="Tunlid A."/>
        </authorList>
    </citation>
    <scope>NUCLEOTIDE SEQUENCE [LARGE SCALE GENOMIC DNA]</scope>
    <source>
        <strain evidence="3 4">CBS 146.42</strain>
    </source>
</reference>
<dbReference type="SUPFAM" id="SSF52540">
    <property type="entry name" value="P-loop containing nucleoside triphosphate hydrolases"/>
    <property type="match status" value="1"/>
</dbReference>
<dbReference type="AlphaFoldDB" id="A0A8H5CZD0"/>
<gene>
    <name evidence="3" type="ORF">D9756_009308</name>
</gene>
<dbReference type="PANTHER" id="PTHR10039">
    <property type="entry name" value="AMELOGENIN"/>
    <property type="match status" value="1"/>
</dbReference>
<dbReference type="Pfam" id="PF24883">
    <property type="entry name" value="NPHP3_N"/>
    <property type="match status" value="1"/>
</dbReference>
<organism evidence="3 4">
    <name type="scientific">Leucocoprinus leucothites</name>
    <dbReference type="NCBI Taxonomy" id="201217"/>
    <lineage>
        <taxon>Eukaryota</taxon>
        <taxon>Fungi</taxon>
        <taxon>Dikarya</taxon>
        <taxon>Basidiomycota</taxon>
        <taxon>Agaricomycotina</taxon>
        <taxon>Agaricomycetes</taxon>
        <taxon>Agaricomycetidae</taxon>
        <taxon>Agaricales</taxon>
        <taxon>Agaricineae</taxon>
        <taxon>Agaricaceae</taxon>
        <taxon>Leucocoprinus</taxon>
    </lineage>
</organism>
<comment type="caution">
    <text evidence="3">The sequence shown here is derived from an EMBL/GenBank/DDBJ whole genome shotgun (WGS) entry which is preliminary data.</text>
</comment>
<evidence type="ECO:0000256" key="1">
    <source>
        <dbReference type="ARBA" id="ARBA00022737"/>
    </source>
</evidence>
<evidence type="ECO:0000259" key="2">
    <source>
        <dbReference type="Pfam" id="PF24883"/>
    </source>
</evidence>
<proteinExistence type="predicted"/>
<dbReference type="Proteomes" id="UP000559027">
    <property type="component" value="Unassembled WGS sequence"/>
</dbReference>